<protein>
    <submittedName>
        <fullName evidence="1">Uncharacterized protein</fullName>
    </submittedName>
</protein>
<comment type="caution">
    <text evidence="1">The sequence shown here is derived from an EMBL/GenBank/DDBJ whole genome shotgun (WGS) entry which is preliminary data.</text>
</comment>
<dbReference type="Proteomes" id="UP000683360">
    <property type="component" value="Unassembled WGS sequence"/>
</dbReference>
<keyword evidence="2" id="KW-1185">Reference proteome</keyword>
<evidence type="ECO:0000313" key="1">
    <source>
        <dbReference type="EMBL" id="CAG2235990.1"/>
    </source>
</evidence>
<reference evidence="1" key="1">
    <citation type="submission" date="2021-03" db="EMBL/GenBank/DDBJ databases">
        <authorList>
            <person name="Bekaert M."/>
        </authorList>
    </citation>
    <scope>NUCLEOTIDE SEQUENCE</scope>
</reference>
<organism evidence="1 2">
    <name type="scientific">Mytilus edulis</name>
    <name type="common">Blue mussel</name>
    <dbReference type="NCBI Taxonomy" id="6550"/>
    <lineage>
        <taxon>Eukaryota</taxon>
        <taxon>Metazoa</taxon>
        <taxon>Spiralia</taxon>
        <taxon>Lophotrochozoa</taxon>
        <taxon>Mollusca</taxon>
        <taxon>Bivalvia</taxon>
        <taxon>Autobranchia</taxon>
        <taxon>Pteriomorphia</taxon>
        <taxon>Mytilida</taxon>
        <taxon>Mytiloidea</taxon>
        <taxon>Mytilidae</taxon>
        <taxon>Mytilinae</taxon>
        <taxon>Mytilus</taxon>
    </lineage>
</organism>
<gene>
    <name evidence="1" type="ORF">MEDL_48528</name>
</gene>
<dbReference type="EMBL" id="CAJPWZ010002337">
    <property type="protein sequence ID" value="CAG2235990.1"/>
    <property type="molecule type" value="Genomic_DNA"/>
</dbReference>
<accession>A0A8S3TZT4</accession>
<dbReference type="OrthoDB" id="7476844at2759"/>
<proteinExistence type="predicted"/>
<dbReference type="AlphaFoldDB" id="A0A8S3TZT4"/>
<name>A0A8S3TZT4_MYTED</name>
<evidence type="ECO:0000313" key="2">
    <source>
        <dbReference type="Proteomes" id="UP000683360"/>
    </source>
</evidence>
<dbReference type="PANTHER" id="PTHR19446">
    <property type="entry name" value="REVERSE TRANSCRIPTASES"/>
    <property type="match status" value="1"/>
</dbReference>
<sequence length="345" mass="40117">MKSRGNYKINNKQIEDQINIIKRNEADIEIRAKQNESLVKTTAHHPKSYHSNRILVSEGAECIQNTDEELLRYSQQQKNRKELSQRNINKRLYDQRTSMLVIAQQSQAEEIERQNKLQQQTNQADNKKHTEKNLLHKAGDAAIPKCRRKIKINSKGKAIWNEQIEKVSKQSENAYKVLMQYGAPQERSNELKIKMTAAKEYFEMHKDKLMPFRENQKWEILRKLQMQIPNFFTKSIEREKVQGIDHVNVMKVNKAIKKLIAGKAPDGDGISSERYKHGMEELTSFIAQLPNLMLTYLDIPIFLKTGTLTSILKKEKDKTLSSSYRGITVTKTFAKNITEYTEGYS</sequence>